<evidence type="ECO:0000256" key="1">
    <source>
        <dbReference type="ARBA" id="ARBA00023015"/>
    </source>
</evidence>
<reference evidence="5 6" key="1">
    <citation type="submission" date="2016-03" db="EMBL/GenBank/DDBJ databases">
        <authorList>
            <consortium name="Pathogen Informatics"/>
        </authorList>
    </citation>
    <scope>NUCLEOTIDE SEQUENCE [LARGE SCALE GENOMIC DNA]</scope>
    <source>
        <strain evidence="5 6">NCTC13364</strain>
    </source>
</reference>
<name>A0A157R010_9BORD</name>
<evidence type="ECO:0000313" key="6">
    <source>
        <dbReference type="Proteomes" id="UP000077037"/>
    </source>
</evidence>
<dbReference type="PANTHER" id="PTHR33154">
    <property type="entry name" value="TRANSCRIPTIONAL REGULATOR, ARSR FAMILY"/>
    <property type="match status" value="1"/>
</dbReference>
<dbReference type="PROSITE" id="PS50987">
    <property type="entry name" value="HTH_ARSR_2"/>
    <property type="match status" value="1"/>
</dbReference>
<accession>A0A157R010</accession>
<gene>
    <name evidence="5" type="ORF">SAMEA1982600_04267</name>
</gene>
<keyword evidence="3" id="KW-0804">Transcription</keyword>
<dbReference type="InterPro" id="IPR011991">
    <property type="entry name" value="ArsR-like_HTH"/>
</dbReference>
<evidence type="ECO:0000256" key="3">
    <source>
        <dbReference type="ARBA" id="ARBA00023163"/>
    </source>
</evidence>
<dbReference type="CDD" id="cd00090">
    <property type="entry name" value="HTH_ARSR"/>
    <property type="match status" value="1"/>
</dbReference>
<dbReference type="SMART" id="SM00418">
    <property type="entry name" value="HTH_ARSR"/>
    <property type="match status" value="1"/>
</dbReference>
<proteinExistence type="predicted"/>
<dbReference type="AlphaFoldDB" id="A0A157R010"/>
<protein>
    <submittedName>
        <fullName evidence="5">ArsR family transcriptional regulator</fullName>
    </submittedName>
</protein>
<dbReference type="InterPro" id="IPR051081">
    <property type="entry name" value="HTH_MetalResp_TranReg"/>
</dbReference>
<dbReference type="SUPFAM" id="SSF46785">
    <property type="entry name" value="Winged helix' DNA-binding domain"/>
    <property type="match status" value="1"/>
</dbReference>
<dbReference type="Pfam" id="PF12840">
    <property type="entry name" value="HTH_20"/>
    <property type="match status" value="1"/>
</dbReference>
<sequence>MIAGMDRLIQIKAMASESRLAILRLLAQPDAHFSHQWSADPAAYGVCMTLIAQALDVAQPTASRHLDILKQAGFIQVRKHLKWSYCKRDDAAIGEYLRWLAAEILPDRAHLPPFSQE</sequence>
<dbReference type="InterPro" id="IPR001845">
    <property type="entry name" value="HTH_ArsR_DNA-bd_dom"/>
</dbReference>
<dbReference type="Gene3D" id="1.10.10.10">
    <property type="entry name" value="Winged helix-like DNA-binding domain superfamily/Winged helix DNA-binding domain"/>
    <property type="match status" value="1"/>
</dbReference>
<dbReference type="GO" id="GO:0003700">
    <property type="term" value="F:DNA-binding transcription factor activity"/>
    <property type="evidence" value="ECO:0007669"/>
    <property type="project" value="InterPro"/>
</dbReference>
<dbReference type="GO" id="GO:0003677">
    <property type="term" value="F:DNA binding"/>
    <property type="evidence" value="ECO:0007669"/>
    <property type="project" value="UniProtKB-KW"/>
</dbReference>
<evidence type="ECO:0000256" key="2">
    <source>
        <dbReference type="ARBA" id="ARBA00023125"/>
    </source>
</evidence>
<keyword evidence="1" id="KW-0805">Transcription regulation</keyword>
<dbReference type="Proteomes" id="UP000077037">
    <property type="component" value="Unassembled WGS sequence"/>
</dbReference>
<evidence type="ECO:0000313" key="5">
    <source>
        <dbReference type="EMBL" id="SAI51206.1"/>
    </source>
</evidence>
<dbReference type="RefSeq" id="WP_218188621.1">
    <property type="nucleotide sequence ID" value="NZ_FKBS01000025.1"/>
</dbReference>
<dbReference type="InterPro" id="IPR036388">
    <property type="entry name" value="WH-like_DNA-bd_sf"/>
</dbReference>
<dbReference type="PANTHER" id="PTHR33154:SF32">
    <property type="entry name" value="TRANSCRIPTIONAL REGULATORY PROTEIN"/>
    <property type="match status" value="1"/>
</dbReference>
<feature type="domain" description="HTH arsR-type" evidence="4">
    <location>
        <begin position="1"/>
        <end position="108"/>
    </location>
</feature>
<keyword evidence="2" id="KW-0238">DNA-binding</keyword>
<organism evidence="5 6">
    <name type="scientific">Bordetella ansorpii</name>
    <dbReference type="NCBI Taxonomy" id="288768"/>
    <lineage>
        <taxon>Bacteria</taxon>
        <taxon>Pseudomonadati</taxon>
        <taxon>Pseudomonadota</taxon>
        <taxon>Betaproteobacteria</taxon>
        <taxon>Burkholderiales</taxon>
        <taxon>Alcaligenaceae</taxon>
        <taxon>Bordetella</taxon>
    </lineage>
</organism>
<dbReference type="InterPro" id="IPR036390">
    <property type="entry name" value="WH_DNA-bd_sf"/>
</dbReference>
<evidence type="ECO:0000259" key="4">
    <source>
        <dbReference type="PROSITE" id="PS50987"/>
    </source>
</evidence>
<dbReference type="EMBL" id="FKBS01000025">
    <property type="protein sequence ID" value="SAI51206.1"/>
    <property type="molecule type" value="Genomic_DNA"/>
</dbReference>